<dbReference type="Proteomes" id="UP001430796">
    <property type="component" value="Unassembled WGS sequence"/>
</dbReference>
<dbReference type="EMBL" id="JAKJPO010000005">
    <property type="protein sequence ID" value="MCF7222327.1"/>
    <property type="molecule type" value="Genomic_DNA"/>
</dbReference>
<keyword evidence="4" id="KW-1185">Reference proteome</keyword>
<name>A0ABS9HVC4_9GAMM</name>
<dbReference type="Pfam" id="PF16586">
    <property type="entry name" value="DUF5060"/>
    <property type="match status" value="1"/>
</dbReference>
<dbReference type="InterPro" id="IPR025277">
    <property type="entry name" value="Apiosidase-like_cat_dom"/>
</dbReference>
<sequence>MATRYGVHEISLTGNGGVANPFDTIATVTFTPPSGPANAVTVHAFHDGGNVWRARVYVSETGAWTWRSSSSEAGLNARNGSFSAAASTLRGKLGRHPADPKAWATDDGRWFLNTSDTAYYLFNPGADDWQRFVADDWNLGVTSLRANLAGALRQFEKQQASDGWDRIFANGAHDTLNLAALQTDDTRLEWMLNNYPSLYVQLIVTPEPNRGWGRDENFWVGLTQAQRRRFMRNVVARYAAWPQIFWLVTNDAFHGSAFPNNNAMVTEIGSYLAANDPWKHKSLRSSGRNRGEPFYYTSASWVNYIHLETATALSANQVDSYASAPKHVFDGEDWYEGEASITNDAYFFRRLFWAWILSGASANYGGHWNAIVPYTSTAFTGLNDVVHIKEFFASNEIELAGFVSADSRVTGPADSRRVQAMRKPDDSAFVMYHPNAGSDGGGAALATGTASLTVTSLPAGTYDLRWVRADDGVSIDVAGFVHGGGNRLLTAPWAGKDVIAYLRIAGASPGPRIDLFASDVWDQSGFTSGAHWSDGRVPHAGAAYVVGDLDLRTPPGTSSHAFKGDSLTLQKDGRLLMRTTGPGIVTVGDLRSNGGALAPALNGHFTLAGGLELQAGGLQVTTSTSTRTLTIKSRVIGAGGLTVAALNPGNHVILDNAANGYAGGTIVSSGLLRAHADGALGTGDVIVADGAALQLAQGSAHDYIDDDAIVAVAGTGMILLDFSGVDTIAELSLDGGVTYVAAGEWGAIGSGAANTTGRLSGVGRLRVGAAFQGQ</sequence>
<proteinExistence type="predicted"/>
<dbReference type="RefSeq" id="WP_237054830.1">
    <property type="nucleotide sequence ID" value="NZ_JAKJPO010000005.1"/>
</dbReference>
<feature type="domain" description="Apiosidase-like catalytic" evidence="1">
    <location>
        <begin position="105"/>
        <end position="367"/>
    </location>
</feature>
<dbReference type="Gene3D" id="3.20.20.80">
    <property type="entry name" value="Glycosidases"/>
    <property type="match status" value="1"/>
</dbReference>
<feature type="domain" description="DUF5060" evidence="2">
    <location>
        <begin position="3"/>
        <end position="70"/>
    </location>
</feature>
<dbReference type="Gene3D" id="2.60.40.10">
    <property type="entry name" value="Immunoglobulins"/>
    <property type="match status" value="1"/>
</dbReference>
<reference evidence="4" key="1">
    <citation type="submission" date="2022-01" db="EMBL/GenBank/DDBJ databases">
        <title>Lysobacter chinensis sp. nov., a bacterium isolated from cow dung compost.</title>
        <authorList>
            <person name="Zhou L.Y."/>
        </authorList>
    </citation>
    <scope>NUCLEOTIDE SEQUENCE [LARGE SCALE GENOMIC DNA]</scope>
    <source>
        <strain evidence="4">TLK-CK17</strain>
    </source>
</reference>
<protein>
    <submittedName>
        <fullName evidence="3">DUF5060 domain-containing protein</fullName>
    </submittedName>
</protein>
<reference evidence="3 4" key="2">
    <citation type="submission" date="2022-01" db="EMBL/GenBank/DDBJ databases">
        <title>Lysobacter chinensis sp. nov., a bacterium isolated from cow dung compost.</title>
        <authorList>
            <person name="Liu Y."/>
        </authorList>
    </citation>
    <scope>NUCLEOTIDE SEQUENCE [LARGE SCALE GENOMIC DNA]</scope>
    <source>
        <strain evidence="3 4">TLK-CK17</strain>
    </source>
</reference>
<evidence type="ECO:0000259" key="2">
    <source>
        <dbReference type="Pfam" id="PF16586"/>
    </source>
</evidence>
<comment type="caution">
    <text evidence="3">The sequence shown here is derived from an EMBL/GenBank/DDBJ whole genome shotgun (WGS) entry which is preliminary data.</text>
</comment>
<accession>A0ABS9HVC4</accession>
<evidence type="ECO:0000259" key="1">
    <source>
        <dbReference type="Pfam" id="PF13204"/>
    </source>
</evidence>
<dbReference type="InterPro" id="IPR013783">
    <property type="entry name" value="Ig-like_fold"/>
</dbReference>
<organism evidence="3 4">
    <name type="scientific">Marilutibacter chinensis</name>
    <dbReference type="NCBI Taxonomy" id="2912247"/>
    <lineage>
        <taxon>Bacteria</taxon>
        <taxon>Pseudomonadati</taxon>
        <taxon>Pseudomonadota</taxon>
        <taxon>Gammaproteobacteria</taxon>
        <taxon>Lysobacterales</taxon>
        <taxon>Lysobacteraceae</taxon>
        <taxon>Marilutibacter</taxon>
    </lineage>
</organism>
<evidence type="ECO:0000313" key="4">
    <source>
        <dbReference type="Proteomes" id="UP001430796"/>
    </source>
</evidence>
<dbReference type="Pfam" id="PF13204">
    <property type="entry name" value="Apiosidase"/>
    <property type="match status" value="1"/>
</dbReference>
<gene>
    <name evidence="3" type="ORF">L3V18_11095</name>
</gene>
<evidence type="ECO:0000313" key="3">
    <source>
        <dbReference type="EMBL" id="MCF7222327.1"/>
    </source>
</evidence>
<dbReference type="InterPro" id="IPR032260">
    <property type="entry name" value="DUF5060"/>
</dbReference>
<reference evidence="3 4" key="3">
    <citation type="submission" date="2022-01" db="EMBL/GenBank/DDBJ databases">
        <authorList>
            <person name="Zhou L.Y."/>
        </authorList>
    </citation>
    <scope>NUCLEOTIDE SEQUENCE [LARGE SCALE GENOMIC DNA]</scope>
    <source>
        <strain evidence="3 4">TLK-CK17</strain>
    </source>
</reference>